<organism evidence="1 2">
    <name type="scientific">Amantichitinum ursilacus</name>
    <dbReference type="NCBI Taxonomy" id="857265"/>
    <lineage>
        <taxon>Bacteria</taxon>
        <taxon>Pseudomonadati</taxon>
        <taxon>Pseudomonadota</taxon>
        <taxon>Betaproteobacteria</taxon>
        <taxon>Neisseriales</taxon>
        <taxon>Chitinibacteraceae</taxon>
        <taxon>Amantichitinum</taxon>
    </lineage>
</organism>
<comment type="caution">
    <text evidence="1">The sequence shown here is derived from an EMBL/GenBank/DDBJ whole genome shotgun (WGS) entry which is preliminary data.</text>
</comment>
<sequence length="150" mass="16577">MSQQVIEIQPETGMRHWQKVLTLAADASTVCTIIAASPARLEDDVAYGLGINVLIVRDGTRYLLRGAPMQDTRRLARLLLDCGRPTFFTEGKIKPLADLSPADAADYMIAVPPSVLCEPNLPRFYQEFQPVQGERIDLLQALTRPLSRAG</sequence>
<accession>A0A0N0GP23</accession>
<dbReference type="Proteomes" id="UP000037939">
    <property type="component" value="Unassembled WGS sequence"/>
</dbReference>
<protein>
    <submittedName>
        <fullName evidence="1">Uncharacterized protein</fullName>
    </submittedName>
</protein>
<reference evidence="1 2" key="1">
    <citation type="submission" date="2015-07" db="EMBL/GenBank/DDBJ databases">
        <title>Draft genome sequence of the Amantichitinum ursilacus IGB-41, a new chitin-degrading bacterium.</title>
        <authorList>
            <person name="Kirstahler P."/>
            <person name="Guenther M."/>
            <person name="Grumaz C."/>
            <person name="Rupp S."/>
            <person name="Zibek S."/>
            <person name="Sohn K."/>
        </authorList>
    </citation>
    <scope>NUCLEOTIDE SEQUENCE [LARGE SCALE GENOMIC DNA]</scope>
    <source>
        <strain evidence="1 2">IGB-41</strain>
    </source>
</reference>
<evidence type="ECO:0000313" key="1">
    <source>
        <dbReference type="EMBL" id="KPC53296.1"/>
    </source>
</evidence>
<dbReference type="RefSeq" id="WP_053937538.1">
    <property type="nucleotide sequence ID" value="NZ_LAQT01000007.1"/>
</dbReference>
<evidence type="ECO:0000313" key="2">
    <source>
        <dbReference type="Proteomes" id="UP000037939"/>
    </source>
</evidence>
<name>A0A0N0GP23_9NEIS</name>
<dbReference type="STRING" id="857265.WG78_09410"/>
<keyword evidence="2" id="KW-1185">Reference proteome</keyword>
<dbReference type="EMBL" id="LAQT01000007">
    <property type="protein sequence ID" value="KPC53296.1"/>
    <property type="molecule type" value="Genomic_DNA"/>
</dbReference>
<dbReference type="AlphaFoldDB" id="A0A0N0GP23"/>
<gene>
    <name evidence="1" type="ORF">WG78_09410</name>
</gene>
<proteinExistence type="predicted"/>